<dbReference type="OrthoDB" id="9779889at2"/>
<dbReference type="RefSeq" id="WP_144230532.1">
    <property type="nucleotide sequence ID" value="NZ_CBCRVV010000009.1"/>
</dbReference>
<name>A0A556QJF7_9BACT</name>
<dbReference type="CDD" id="cd06257">
    <property type="entry name" value="DnaJ"/>
    <property type="match status" value="1"/>
</dbReference>
<feature type="transmembrane region" description="Helical" evidence="2">
    <location>
        <begin position="124"/>
        <end position="146"/>
    </location>
</feature>
<sequence>MQHDYYDILGVSPSADFNAIRQAYRQKALENHPDRGGSHLAMVRINEAWNILSNPATRSEYDQYRSSQPTSSGGFHTPAAEQARQDASVYPEQWDEFDRWISSVAANFHRTKFKIDGRMLEADTLSGVLFIGAGIVITAIAVLVWANQYPGTSFHNMKWRYCLFAGITVGSLLGGLAHKIATALFFDAPPPDQSGLSNATSTAQHKSVVPQDAPAADKVELSCPQCSQGLRVPKLSRAIKVTCRKCGHIFVNPSV</sequence>
<dbReference type="InterPro" id="IPR036869">
    <property type="entry name" value="J_dom_sf"/>
</dbReference>
<dbReference type="PANTHER" id="PTHR43096">
    <property type="entry name" value="DNAJ HOMOLOG 1, MITOCHONDRIAL-RELATED"/>
    <property type="match status" value="1"/>
</dbReference>
<protein>
    <recommendedName>
        <fullName evidence="3">J domain-containing protein</fullName>
    </recommendedName>
</protein>
<dbReference type="GO" id="GO:0005737">
    <property type="term" value="C:cytoplasm"/>
    <property type="evidence" value="ECO:0007669"/>
    <property type="project" value="TreeGrafter"/>
</dbReference>
<feature type="transmembrane region" description="Helical" evidence="2">
    <location>
        <begin position="158"/>
        <end position="177"/>
    </location>
</feature>
<dbReference type="GO" id="GO:0042026">
    <property type="term" value="P:protein refolding"/>
    <property type="evidence" value="ECO:0007669"/>
    <property type="project" value="TreeGrafter"/>
</dbReference>
<dbReference type="InterPro" id="IPR001623">
    <property type="entry name" value="DnaJ_domain"/>
</dbReference>
<dbReference type="SUPFAM" id="SSF46565">
    <property type="entry name" value="Chaperone J-domain"/>
    <property type="match status" value="1"/>
</dbReference>
<evidence type="ECO:0000259" key="3">
    <source>
        <dbReference type="PROSITE" id="PS50076"/>
    </source>
</evidence>
<dbReference type="Pfam" id="PF00226">
    <property type="entry name" value="DnaJ"/>
    <property type="match status" value="1"/>
</dbReference>
<feature type="domain" description="J" evidence="3">
    <location>
        <begin position="4"/>
        <end position="65"/>
    </location>
</feature>
<keyword evidence="5" id="KW-1185">Reference proteome</keyword>
<feature type="compositionally biased region" description="Polar residues" evidence="1">
    <location>
        <begin position="64"/>
        <end position="74"/>
    </location>
</feature>
<dbReference type="EMBL" id="VMBG01000002">
    <property type="protein sequence ID" value="TSJ76768.1"/>
    <property type="molecule type" value="Genomic_DNA"/>
</dbReference>
<dbReference type="PANTHER" id="PTHR43096:SF10">
    <property type="entry name" value="CHAPERONE PROTEIN DNAJ A6, CHLOROPLASTIC"/>
    <property type="match status" value="1"/>
</dbReference>
<comment type="caution">
    <text evidence="4">The sequence shown here is derived from an EMBL/GenBank/DDBJ whole genome shotgun (WGS) entry which is preliminary data.</text>
</comment>
<gene>
    <name evidence="4" type="ORF">FPL22_11625</name>
</gene>
<dbReference type="AlphaFoldDB" id="A0A556QJF7"/>
<dbReference type="GO" id="GO:0051082">
    <property type="term" value="F:unfolded protein binding"/>
    <property type="evidence" value="ECO:0007669"/>
    <property type="project" value="TreeGrafter"/>
</dbReference>
<organism evidence="4 5">
    <name type="scientific">Rariglobus hedericola</name>
    <dbReference type="NCBI Taxonomy" id="2597822"/>
    <lineage>
        <taxon>Bacteria</taxon>
        <taxon>Pseudomonadati</taxon>
        <taxon>Verrucomicrobiota</taxon>
        <taxon>Opitutia</taxon>
        <taxon>Opitutales</taxon>
        <taxon>Opitutaceae</taxon>
        <taxon>Rariglobus</taxon>
    </lineage>
</organism>
<dbReference type="Proteomes" id="UP000315648">
    <property type="component" value="Unassembled WGS sequence"/>
</dbReference>
<dbReference type="SMART" id="SM00271">
    <property type="entry name" value="DnaJ"/>
    <property type="match status" value="1"/>
</dbReference>
<keyword evidence="2" id="KW-0812">Transmembrane</keyword>
<evidence type="ECO:0000256" key="2">
    <source>
        <dbReference type="SAM" id="Phobius"/>
    </source>
</evidence>
<accession>A0A556QJF7</accession>
<reference evidence="4 5" key="1">
    <citation type="submission" date="2019-07" db="EMBL/GenBank/DDBJ databases">
        <title>Description of 53C-WASEF.</title>
        <authorList>
            <person name="Pitt A."/>
            <person name="Hahn M.W."/>
        </authorList>
    </citation>
    <scope>NUCLEOTIDE SEQUENCE [LARGE SCALE GENOMIC DNA]</scope>
    <source>
        <strain evidence="4 5">53C-WASEF</strain>
    </source>
</reference>
<evidence type="ECO:0000256" key="1">
    <source>
        <dbReference type="SAM" id="MobiDB-lite"/>
    </source>
</evidence>
<feature type="region of interest" description="Disordered" evidence="1">
    <location>
        <begin position="60"/>
        <end position="82"/>
    </location>
</feature>
<keyword evidence="2" id="KW-0472">Membrane</keyword>
<keyword evidence="2" id="KW-1133">Transmembrane helix</keyword>
<proteinExistence type="predicted"/>
<dbReference type="Gene3D" id="1.10.287.110">
    <property type="entry name" value="DnaJ domain"/>
    <property type="match status" value="1"/>
</dbReference>
<evidence type="ECO:0000313" key="4">
    <source>
        <dbReference type="EMBL" id="TSJ76768.1"/>
    </source>
</evidence>
<dbReference type="PRINTS" id="PR00625">
    <property type="entry name" value="JDOMAIN"/>
</dbReference>
<dbReference type="PROSITE" id="PS50076">
    <property type="entry name" value="DNAJ_2"/>
    <property type="match status" value="1"/>
</dbReference>
<evidence type="ECO:0000313" key="5">
    <source>
        <dbReference type="Proteomes" id="UP000315648"/>
    </source>
</evidence>